<dbReference type="CDD" id="cd05344">
    <property type="entry name" value="BKR_like_SDR_like"/>
    <property type="match status" value="1"/>
</dbReference>
<dbReference type="AlphaFoldDB" id="A0A3S4M8U8"/>
<comment type="similarity">
    <text evidence="1">Belongs to the short-chain dehydrogenases/reductases (SDR) family.</text>
</comment>
<dbReference type="PANTHER" id="PTHR42879">
    <property type="entry name" value="3-OXOACYL-(ACYL-CARRIER-PROTEIN) REDUCTASE"/>
    <property type="match status" value="1"/>
</dbReference>
<dbReference type="EC" id="1.1.1.100" evidence="2"/>
<dbReference type="EMBL" id="LR134289">
    <property type="protein sequence ID" value="VEE04591.1"/>
    <property type="molecule type" value="Genomic_DNA"/>
</dbReference>
<dbReference type="PANTHER" id="PTHR42879:SF6">
    <property type="entry name" value="NADPH-DEPENDENT REDUCTASE BACG"/>
    <property type="match status" value="1"/>
</dbReference>
<dbReference type="SUPFAM" id="SSF51735">
    <property type="entry name" value="NAD(P)-binding Rossmann-fold domains"/>
    <property type="match status" value="1"/>
</dbReference>
<protein>
    <submittedName>
        <fullName evidence="2">3-oxoacyl-[acyl-carrier-protein] reductase FabG</fullName>
        <ecNumber evidence="2">1.1.1.100</ecNumber>
    </submittedName>
</protein>
<evidence type="ECO:0000256" key="1">
    <source>
        <dbReference type="ARBA" id="ARBA00006484"/>
    </source>
</evidence>
<dbReference type="RefSeq" id="WP_002980199.1">
    <property type="nucleotide sequence ID" value="NZ_CP068486.1"/>
</dbReference>
<dbReference type="GO" id="GO:0004316">
    <property type="term" value="F:3-oxoacyl-[acyl-carrier-protein] reductase (NADPH) activity"/>
    <property type="evidence" value="ECO:0007669"/>
    <property type="project" value="UniProtKB-EC"/>
</dbReference>
<reference evidence="2 3" key="1">
    <citation type="submission" date="2018-12" db="EMBL/GenBank/DDBJ databases">
        <authorList>
            <consortium name="Pathogen Informatics"/>
        </authorList>
    </citation>
    <scope>NUCLEOTIDE SEQUENCE [LARGE SCALE GENOMIC DNA]</scope>
    <source>
        <strain evidence="2 3">NCTC11432</strain>
    </source>
</reference>
<dbReference type="PRINTS" id="PR00081">
    <property type="entry name" value="GDHRDH"/>
</dbReference>
<dbReference type="InterPro" id="IPR050259">
    <property type="entry name" value="SDR"/>
</dbReference>
<dbReference type="Pfam" id="PF13561">
    <property type="entry name" value="adh_short_C2"/>
    <property type="match status" value="1"/>
</dbReference>
<dbReference type="InterPro" id="IPR036291">
    <property type="entry name" value="NAD(P)-bd_dom_sf"/>
</dbReference>
<accession>A0A3S4M8U8</accession>
<gene>
    <name evidence="2" type="primary">fabG_1</name>
    <name evidence="2" type="ORF">NCTC11432_00161</name>
</gene>
<organism evidence="2 3">
    <name type="scientific">Chryseobacterium gleum</name>
    <name type="common">Flavobacterium gleum</name>
    <dbReference type="NCBI Taxonomy" id="250"/>
    <lineage>
        <taxon>Bacteria</taxon>
        <taxon>Pseudomonadati</taxon>
        <taxon>Bacteroidota</taxon>
        <taxon>Flavobacteriia</taxon>
        <taxon>Flavobacteriales</taxon>
        <taxon>Weeksellaceae</taxon>
        <taxon>Chryseobacterium group</taxon>
        <taxon>Chryseobacterium</taxon>
    </lineage>
</organism>
<dbReference type="Proteomes" id="UP000279227">
    <property type="component" value="Chromosome"/>
</dbReference>
<dbReference type="InterPro" id="IPR002347">
    <property type="entry name" value="SDR_fam"/>
</dbReference>
<evidence type="ECO:0000313" key="2">
    <source>
        <dbReference type="EMBL" id="VEE04591.1"/>
    </source>
</evidence>
<dbReference type="KEGG" id="cgle:NCTC11432_00161"/>
<dbReference type="GeneID" id="93022657"/>
<dbReference type="OrthoDB" id="9804774at2"/>
<dbReference type="STRING" id="525257.HMPREF0204_14318"/>
<name>A0A3S4M8U8_CHRGE</name>
<proteinExistence type="inferred from homology"/>
<sequence>MNIQLFSKNALVGGATQGIGAGIAIELAKCGANVTVMARNEAKLKDFVSSLPVINAGQKHAYLVADFSDFESYKKIIGGYFNEHPVDILVNNTNGPEPGLAVDKNTDDYQKAFDLLFKTVCETTLLALPHMIQQKNGRIINVSSLSVKEPIGNLALSNSIRSAVIAWAKTLSNEIAQHNITVNNVLTGYFDTERIQKLVAHESQQTGNSEEEIKKARENKIPMKRFGQPEEYGHLVAFLASEYSNYLTGTSIPLDGGLNNTY</sequence>
<keyword evidence="2" id="KW-0560">Oxidoreductase</keyword>
<evidence type="ECO:0000313" key="3">
    <source>
        <dbReference type="Proteomes" id="UP000279227"/>
    </source>
</evidence>
<dbReference type="Gene3D" id="3.40.50.720">
    <property type="entry name" value="NAD(P)-binding Rossmann-like Domain"/>
    <property type="match status" value="1"/>
</dbReference>